<sequence length="223" mass="23842">MVRRADPVWARAEADIGRVGSAGRFGRADAAAQRMRRSRRRQRAFLVLTGLVLLTVGLLAVTTRTVMFPREDPPVFADAIVVLGGLGSAAVVAKAVDLAQAGYSGHILISDAFGGDTRPANLCARPVPVPGTTVEVECFDPKPTTTRGEAEAIAAIATSRGWNRVVVVTSSYHVSRARVQISRCYAGLLAVMGARQPMDPLKWAYQFGYQSAGFVKAWVTPAC</sequence>
<organism evidence="3 4">
    <name type="scientific">Cryobacterium ruanii</name>
    <dbReference type="NCBI Taxonomy" id="1259197"/>
    <lineage>
        <taxon>Bacteria</taxon>
        <taxon>Bacillati</taxon>
        <taxon>Actinomycetota</taxon>
        <taxon>Actinomycetes</taxon>
        <taxon>Micrococcales</taxon>
        <taxon>Microbacteriaceae</taxon>
        <taxon>Cryobacterium</taxon>
    </lineage>
</organism>
<dbReference type="AlphaFoldDB" id="A0A4R9AP10"/>
<dbReference type="OrthoDB" id="4772924at2"/>
<reference evidence="3 4" key="1">
    <citation type="submission" date="2019-03" db="EMBL/GenBank/DDBJ databases">
        <title>Genomics of glacier-inhabiting Cryobacterium strains.</title>
        <authorList>
            <person name="Liu Q."/>
            <person name="Xin Y.-H."/>
        </authorList>
    </citation>
    <scope>NUCLEOTIDE SEQUENCE [LARGE SCALE GENOMIC DNA]</scope>
    <source>
        <strain evidence="3 4">Sr36</strain>
    </source>
</reference>
<keyword evidence="1" id="KW-1133">Transmembrane helix</keyword>
<gene>
    <name evidence="3" type="ORF">E3T47_06130</name>
</gene>
<keyword evidence="1" id="KW-0812">Transmembrane</keyword>
<protein>
    <submittedName>
        <fullName evidence="3">YdcF family protein</fullName>
    </submittedName>
</protein>
<evidence type="ECO:0000313" key="4">
    <source>
        <dbReference type="Proteomes" id="UP000298154"/>
    </source>
</evidence>
<dbReference type="EMBL" id="SOHK01000009">
    <property type="protein sequence ID" value="TFD66749.1"/>
    <property type="molecule type" value="Genomic_DNA"/>
</dbReference>
<evidence type="ECO:0000313" key="3">
    <source>
        <dbReference type="EMBL" id="TFD66749.1"/>
    </source>
</evidence>
<feature type="domain" description="DUF218" evidence="2">
    <location>
        <begin position="78"/>
        <end position="187"/>
    </location>
</feature>
<feature type="transmembrane region" description="Helical" evidence="1">
    <location>
        <begin position="75"/>
        <end position="96"/>
    </location>
</feature>
<dbReference type="Proteomes" id="UP000298154">
    <property type="component" value="Unassembled WGS sequence"/>
</dbReference>
<name>A0A4R9AP10_9MICO</name>
<keyword evidence="4" id="KW-1185">Reference proteome</keyword>
<accession>A0A4R9AP10</accession>
<comment type="caution">
    <text evidence="3">The sequence shown here is derived from an EMBL/GenBank/DDBJ whole genome shotgun (WGS) entry which is preliminary data.</text>
</comment>
<evidence type="ECO:0000256" key="1">
    <source>
        <dbReference type="SAM" id="Phobius"/>
    </source>
</evidence>
<dbReference type="InterPro" id="IPR003848">
    <property type="entry name" value="DUF218"/>
</dbReference>
<keyword evidence="1" id="KW-0472">Membrane</keyword>
<dbReference type="Pfam" id="PF02698">
    <property type="entry name" value="DUF218"/>
    <property type="match status" value="1"/>
</dbReference>
<proteinExistence type="predicted"/>
<feature type="transmembrane region" description="Helical" evidence="1">
    <location>
        <begin position="44"/>
        <end position="63"/>
    </location>
</feature>
<evidence type="ECO:0000259" key="2">
    <source>
        <dbReference type="Pfam" id="PF02698"/>
    </source>
</evidence>